<dbReference type="SUPFAM" id="SSF52266">
    <property type="entry name" value="SGNH hydrolase"/>
    <property type="match status" value="1"/>
</dbReference>
<feature type="domain" description="SGNH hydrolase-type esterase" evidence="1">
    <location>
        <begin position="218"/>
        <end position="375"/>
    </location>
</feature>
<evidence type="ECO:0000313" key="2">
    <source>
        <dbReference type="EMBL" id="SDT74312.1"/>
    </source>
</evidence>
<dbReference type="EMBL" id="LT629758">
    <property type="protein sequence ID" value="SDT74312.1"/>
    <property type="molecule type" value="Genomic_DNA"/>
</dbReference>
<dbReference type="PANTHER" id="PTHR30383">
    <property type="entry name" value="THIOESTERASE 1/PROTEASE 1/LYSOPHOSPHOLIPASE L1"/>
    <property type="match status" value="1"/>
</dbReference>
<accession>A0A1H2CVT3</accession>
<proteinExistence type="predicted"/>
<dbReference type="Proteomes" id="UP000198688">
    <property type="component" value="Chromosome I"/>
</dbReference>
<dbReference type="Gene3D" id="3.40.50.1110">
    <property type="entry name" value="SGNH hydrolase"/>
    <property type="match status" value="1"/>
</dbReference>
<organism evidence="2 3">
    <name type="scientific">Actinoplanes derwentensis</name>
    <dbReference type="NCBI Taxonomy" id="113562"/>
    <lineage>
        <taxon>Bacteria</taxon>
        <taxon>Bacillati</taxon>
        <taxon>Actinomycetota</taxon>
        <taxon>Actinomycetes</taxon>
        <taxon>Micromonosporales</taxon>
        <taxon>Micromonosporaceae</taxon>
        <taxon>Actinoplanes</taxon>
    </lineage>
</organism>
<dbReference type="Gene3D" id="2.60.120.260">
    <property type="entry name" value="Galactose-binding domain-like"/>
    <property type="match status" value="1"/>
</dbReference>
<dbReference type="AlphaFoldDB" id="A0A1H2CVT3"/>
<dbReference type="Pfam" id="PF13472">
    <property type="entry name" value="Lipase_GDSL_2"/>
    <property type="match status" value="1"/>
</dbReference>
<keyword evidence="3" id="KW-1185">Reference proteome</keyword>
<dbReference type="RefSeq" id="WP_092550770.1">
    <property type="nucleotide sequence ID" value="NZ_BOMJ01000003.1"/>
</dbReference>
<name>A0A1H2CVT3_9ACTN</name>
<dbReference type="STRING" id="113562.SAMN04489716_6943"/>
<dbReference type="InterPro" id="IPR013830">
    <property type="entry name" value="SGNH_hydro"/>
</dbReference>
<protein>
    <submittedName>
        <fullName evidence="2">Lysophospholipase L1</fullName>
    </submittedName>
</protein>
<dbReference type="OrthoDB" id="9801375at2"/>
<evidence type="ECO:0000259" key="1">
    <source>
        <dbReference type="Pfam" id="PF13472"/>
    </source>
</evidence>
<reference evidence="2 3" key="1">
    <citation type="submission" date="2016-10" db="EMBL/GenBank/DDBJ databases">
        <authorList>
            <person name="de Groot N.N."/>
        </authorList>
    </citation>
    <scope>NUCLEOTIDE SEQUENCE [LARGE SCALE GENOMIC DNA]</scope>
    <source>
        <strain evidence="2 3">DSM 43941</strain>
    </source>
</reference>
<dbReference type="InterPro" id="IPR036514">
    <property type="entry name" value="SGNH_hydro_sf"/>
</dbReference>
<sequence>MNISTDIATVSSLRTWHAALAGRHYSPAVIAAIGTTATEGVGVTAYGRDYLGQLATALRTRFPVSPEIAGEAYIELRRRHGQPAVGGGAATVGGNFVSAWSEMGDWGSYPWPAVRSGGTANGTTGWGLRAVQFSAAGQTLTYSFVGSSVHVWYGILAGGGTFSVTIDGVVVAASVTTDSTVTGGNARWMSPVLPPGQHQVVITCLAPGSAGTYVHGFATFHGDEGRGIQVYNGGHSGRVTADFTTQSTGWAPRLATIQPHLVIIELGFQDWRMNVAVATMKANLKTIIATVRANTTTSPSFVIIGSPKLTNLALTQDFALFTTAWREIVAEDTAGIGGSGVAYFDLAARQTAPATNNSLGLYGSDQLSPTDKGAAHIADALTAFLAP</sequence>
<dbReference type="InterPro" id="IPR051532">
    <property type="entry name" value="Ester_Hydrolysis_Enzymes"/>
</dbReference>
<evidence type="ECO:0000313" key="3">
    <source>
        <dbReference type="Proteomes" id="UP000198688"/>
    </source>
</evidence>
<gene>
    <name evidence="2" type="ORF">SAMN04489716_6943</name>
</gene>